<dbReference type="InterPro" id="IPR046341">
    <property type="entry name" value="SET_dom_sf"/>
</dbReference>
<dbReference type="STRING" id="1093900.A0A507B7A9"/>
<dbReference type="OrthoDB" id="42889at2759"/>
<evidence type="ECO:0000313" key="1">
    <source>
        <dbReference type="EMBL" id="TPX12951.1"/>
    </source>
</evidence>
<accession>A0A507B7A9</accession>
<dbReference type="PANTHER" id="PTHR13271">
    <property type="entry name" value="UNCHARACTERIZED PUTATIVE METHYLTRANSFERASE"/>
    <property type="match status" value="1"/>
</dbReference>
<evidence type="ECO:0008006" key="3">
    <source>
        <dbReference type="Google" id="ProtNLM"/>
    </source>
</evidence>
<keyword evidence="2" id="KW-1185">Reference proteome</keyword>
<reference evidence="1 2" key="1">
    <citation type="submission" date="2019-06" db="EMBL/GenBank/DDBJ databases">
        <title>Draft genome sequence of the filamentous fungus Phialemoniopsis curvata isolated from diesel fuel.</title>
        <authorList>
            <person name="Varaljay V.A."/>
            <person name="Lyon W.J."/>
            <person name="Crouch A.L."/>
            <person name="Drake C.E."/>
            <person name="Hollomon J.M."/>
            <person name="Nadeau L.J."/>
            <person name="Nunn H.S."/>
            <person name="Stevenson B.S."/>
            <person name="Bojanowski C.L."/>
            <person name="Crookes-Goodson W.J."/>
        </authorList>
    </citation>
    <scope>NUCLEOTIDE SEQUENCE [LARGE SCALE GENOMIC DNA]</scope>
    <source>
        <strain evidence="1 2">D216</strain>
    </source>
</reference>
<comment type="caution">
    <text evidence="1">The sequence shown here is derived from an EMBL/GenBank/DDBJ whole genome shotgun (WGS) entry which is preliminary data.</text>
</comment>
<gene>
    <name evidence="1" type="ORF">E0L32_006596</name>
</gene>
<proteinExistence type="predicted"/>
<sequence>MKPAEAERFQRLFVWATDNGSTLHPQAEVYSDDLTKFSLRVKPDAGGSLPAGDVVVSCALPTTLSYLNALVGGPLGQAQQPAGRDAAFPQRFLDETPPHVVGRFFLVQQYLAGPSSFWHPYIATLPPPEHMAGWVLPAFWPEDDADLLEGTNAAVAAEEIRGHVAREFKAARRLLKELAFDRYRDYSRLLYNWAFCIFTSRSFRPSLVVSDRARRQLEEEASILPVGCAWDDFSLLQPLFDIANHSPLVGIDWDCAETGGSSSGDAVHDHRCQFRSRQAWPPGQQIFNNYGQKTNSELLLAYGFVLPEARDFHNDYVHLRKRQGRRPSVPCGADAAADAEGIPRAAGANNNKPRDFLISLRPMNDPSSRAGRARQTVLSDPGLALLPQFSRLEDSLLWDMLQDFATGGSGGAEHLSALAGLIRQDSAAEGVVARDHSDGEAPPVLTHHQLEANRALVLTRAFARPEAEALAPMREAIRHTLLDKLLADYEALRDGDPDDDDWRREVGEQQPRGVTANQRLALQYRGQCDRVLRAAIGALDPGVRLDVVT</sequence>
<dbReference type="GeneID" id="41974043"/>
<dbReference type="RefSeq" id="XP_030994662.1">
    <property type="nucleotide sequence ID" value="XM_031141247.1"/>
</dbReference>
<dbReference type="InParanoid" id="A0A507B7A9"/>
<dbReference type="GO" id="GO:0016279">
    <property type="term" value="F:protein-lysine N-methyltransferase activity"/>
    <property type="evidence" value="ECO:0007669"/>
    <property type="project" value="TreeGrafter"/>
</dbReference>
<dbReference type="Gene3D" id="3.90.1410.10">
    <property type="entry name" value="set domain protein methyltransferase, domain 1"/>
    <property type="match status" value="1"/>
</dbReference>
<dbReference type="EMBL" id="SKBQ01000038">
    <property type="protein sequence ID" value="TPX12951.1"/>
    <property type="molecule type" value="Genomic_DNA"/>
</dbReference>
<dbReference type="AlphaFoldDB" id="A0A507B7A9"/>
<dbReference type="GO" id="GO:0005634">
    <property type="term" value="C:nucleus"/>
    <property type="evidence" value="ECO:0007669"/>
    <property type="project" value="TreeGrafter"/>
</dbReference>
<dbReference type="InterPro" id="IPR050600">
    <property type="entry name" value="SETD3_SETD6_MTase"/>
</dbReference>
<name>A0A507B7A9_9PEZI</name>
<dbReference type="PANTHER" id="PTHR13271:SF146">
    <property type="entry name" value="SET DOMAIN-CONTAINING PROTEIN"/>
    <property type="match status" value="1"/>
</dbReference>
<organism evidence="1 2">
    <name type="scientific">Thyridium curvatum</name>
    <dbReference type="NCBI Taxonomy" id="1093900"/>
    <lineage>
        <taxon>Eukaryota</taxon>
        <taxon>Fungi</taxon>
        <taxon>Dikarya</taxon>
        <taxon>Ascomycota</taxon>
        <taxon>Pezizomycotina</taxon>
        <taxon>Sordariomycetes</taxon>
        <taxon>Sordariomycetidae</taxon>
        <taxon>Thyridiales</taxon>
        <taxon>Thyridiaceae</taxon>
        <taxon>Thyridium</taxon>
    </lineage>
</organism>
<protein>
    <recommendedName>
        <fullName evidence="3">SET domain-containing protein</fullName>
    </recommendedName>
</protein>
<dbReference type="SUPFAM" id="SSF82199">
    <property type="entry name" value="SET domain"/>
    <property type="match status" value="1"/>
</dbReference>
<dbReference type="Proteomes" id="UP000319257">
    <property type="component" value="Unassembled WGS sequence"/>
</dbReference>
<evidence type="ECO:0000313" key="2">
    <source>
        <dbReference type="Proteomes" id="UP000319257"/>
    </source>
</evidence>